<dbReference type="EMBL" id="WIOL01000002">
    <property type="protein sequence ID" value="MQT17061.1"/>
    <property type="molecule type" value="Genomic_DNA"/>
</dbReference>
<reference evidence="1 2" key="1">
    <citation type="submission" date="2019-09" db="EMBL/GenBank/DDBJ databases">
        <title>Polymorphobacter sp. isolated from a lake in China.</title>
        <authorList>
            <person name="Liu Z."/>
        </authorList>
    </citation>
    <scope>NUCLEOTIDE SEQUENCE [LARGE SCALE GENOMIC DNA]</scope>
    <source>
        <strain evidence="1 2">D40P</strain>
    </source>
</reference>
<gene>
    <name evidence="1" type="ORF">F3168_07285</name>
</gene>
<sequence length="91" mass="9616">MALLILVALVVAAFAFGFINVDQVKEGKAPTVKLETSAGEAPVFDIKTATIDLGKKKETVKVPTVDVSSTDTTVTVPTISVERADDPNKQD</sequence>
<proteinExistence type="predicted"/>
<keyword evidence="2" id="KW-1185">Reference proteome</keyword>
<name>A0A7C9KI54_9SPHN</name>
<evidence type="ECO:0000313" key="1">
    <source>
        <dbReference type="EMBL" id="MQT17061.1"/>
    </source>
</evidence>
<organism evidence="1 2">
    <name type="scientific">Sandarakinorhabdus fusca</name>
    <dbReference type="NCBI Taxonomy" id="1439888"/>
    <lineage>
        <taxon>Bacteria</taxon>
        <taxon>Pseudomonadati</taxon>
        <taxon>Pseudomonadota</taxon>
        <taxon>Alphaproteobacteria</taxon>
        <taxon>Sphingomonadales</taxon>
        <taxon>Sphingosinicellaceae</taxon>
        <taxon>Sandarakinorhabdus</taxon>
    </lineage>
</organism>
<protein>
    <submittedName>
        <fullName evidence="1">Uncharacterized protein</fullName>
    </submittedName>
</protein>
<dbReference type="AlphaFoldDB" id="A0A7C9KI54"/>
<dbReference type="Proteomes" id="UP000481327">
    <property type="component" value="Unassembled WGS sequence"/>
</dbReference>
<accession>A0A7C9KI54</accession>
<comment type="caution">
    <text evidence="1">The sequence shown here is derived from an EMBL/GenBank/DDBJ whole genome shotgun (WGS) entry which is preliminary data.</text>
</comment>
<evidence type="ECO:0000313" key="2">
    <source>
        <dbReference type="Proteomes" id="UP000481327"/>
    </source>
</evidence>